<gene>
    <name evidence="2" type="ordered locus">Deipe_3457</name>
</gene>
<dbReference type="InterPro" id="IPR002711">
    <property type="entry name" value="HNH"/>
</dbReference>
<reference evidence="3" key="1">
    <citation type="submission" date="2012-03" db="EMBL/GenBank/DDBJ databases">
        <title>Complete sequence of chromosome of Deinococcus peraridilitoris DSM 19664.</title>
        <authorList>
            <person name="Lucas S."/>
            <person name="Copeland A."/>
            <person name="Lapidus A."/>
            <person name="Glavina del Rio T."/>
            <person name="Dalin E."/>
            <person name="Tice H."/>
            <person name="Bruce D."/>
            <person name="Goodwin L."/>
            <person name="Pitluck S."/>
            <person name="Peters L."/>
            <person name="Mikhailova N."/>
            <person name="Lu M."/>
            <person name="Kyrpides N."/>
            <person name="Mavromatis K."/>
            <person name="Ivanova N."/>
            <person name="Brettin T."/>
            <person name="Detter J.C."/>
            <person name="Han C."/>
            <person name="Larimer F."/>
            <person name="Land M."/>
            <person name="Hauser L."/>
            <person name="Markowitz V."/>
            <person name="Cheng J.-F."/>
            <person name="Hugenholtz P."/>
            <person name="Woyke T."/>
            <person name="Wu D."/>
            <person name="Pukall R."/>
            <person name="Steenblock K."/>
            <person name="Brambilla E."/>
            <person name="Klenk H.-P."/>
            <person name="Eisen J.A."/>
        </authorList>
    </citation>
    <scope>NUCLEOTIDE SEQUENCE [LARGE SCALE GENOMIC DNA]</scope>
    <source>
        <strain evidence="3">DSM 19664 / LMG 22246 / CIP 109416 / KR-200</strain>
    </source>
</reference>
<dbReference type="Gene3D" id="1.10.30.50">
    <property type="match status" value="1"/>
</dbReference>
<dbReference type="PATRIC" id="fig|937777.3.peg.3470"/>
<dbReference type="KEGG" id="dpd:Deipe_3457"/>
<dbReference type="AlphaFoldDB" id="L0A758"/>
<keyword evidence="3" id="KW-1185">Reference proteome</keyword>
<evidence type="ECO:0000313" key="2">
    <source>
        <dbReference type="EMBL" id="AFZ68890.1"/>
    </source>
</evidence>
<evidence type="ECO:0000313" key="3">
    <source>
        <dbReference type="Proteomes" id="UP000010467"/>
    </source>
</evidence>
<dbReference type="Proteomes" id="UP000010467">
    <property type="component" value="Chromosome"/>
</dbReference>
<protein>
    <recommendedName>
        <fullName evidence="1">HNH domain-containing protein</fullName>
    </recommendedName>
</protein>
<organism evidence="2 3">
    <name type="scientific">Deinococcus peraridilitoris (strain DSM 19664 / LMG 22246 / CIP 109416 / KR-200)</name>
    <dbReference type="NCBI Taxonomy" id="937777"/>
    <lineage>
        <taxon>Bacteria</taxon>
        <taxon>Thermotogati</taxon>
        <taxon>Deinococcota</taxon>
        <taxon>Deinococci</taxon>
        <taxon>Deinococcales</taxon>
        <taxon>Deinococcaceae</taxon>
        <taxon>Deinococcus</taxon>
    </lineage>
</organism>
<feature type="domain" description="HNH" evidence="1">
    <location>
        <begin position="4"/>
        <end position="45"/>
    </location>
</feature>
<dbReference type="eggNOG" id="COG1403">
    <property type="taxonomic scope" value="Bacteria"/>
</dbReference>
<dbReference type="Pfam" id="PF01844">
    <property type="entry name" value="HNH"/>
    <property type="match status" value="1"/>
</dbReference>
<dbReference type="GO" id="GO:0008270">
    <property type="term" value="F:zinc ion binding"/>
    <property type="evidence" value="ECO:0007669"/>
    <property type="project" value="InterPro"/>
</dbReference>
<name>L0A758_DEIPD</name>
<dbReference type="EMBL" id="CP003382">
    <property type="protein sequence ID" value="AFZ68890.1"/>
    <property type="molecule type" value="Genomic_DNA"/>
</dbReference>
<sequence>MSLCQLCERDVPKLTVHHLVPRSQGRRGEALPTLLICLACHRQLHVLFSNEELARSLNTRDKRVSHPAMERFLKWVRKQSPQTHVRVRRG</sequence>
<dbReference type="OrthoDB" id="9802640at2"/>
<dbReference type="RefSeq" id="WP_015237188.1">
    <property type="nucleotide sequence ID" value="NC_019793.1"/>
</dbReference>
<proteinExistence type="predicted"/>
<dbReference type="STRING" id="937777.Deipe_3457"/>
<accession>L0A758</accession>
<dbReference type="HOGENOM" id="CLU_149308_1_0_0"/>
<dbReference type="GO" id="GO:0004519">
    <property type="term" value="F:endonuclease activity"/>
    <property type="evidence" value="ECO:0007669"/>
    <property type="project" value="InterPro"/>
</dbReference>
<dbReference type="GO" id="GO:0003676">
    <property type="term" value="F:nucleic acid binding"/>
    <property type="evidence" value="ECO:0007669"/>
    <property type="project" value="InterPro"/>
</dbReference>
<evidence type="ECO:0000259" key="1">
    <source>
        <dbReference type="Pfam" id="PF01844"/>
    </source>
</evidence>
<dbReference type="PANTHER" id="PTHR37827">
    <property type="entry name" value="TUDOR DOMAIN-CONTAINING PROTEIN"/>
    <property type="match status" value="1"/>
</dbReference>
<dbReference type="PANTHER" id="PTHR37827:SF1">
    <property type="entry name" value="HNH DOMAIN-CONTAINING PROTEIN"/>
    <property type="match status" value="1"/>
</dbReference>